<reference evidence="4 5" key="1">
    <citation type="submission" date="2023-09" db="EMBL/GenBank/DDBJ databases">
        <title>Thioclava shenzhenensis sp. nov., a multidrug resistant bacteria-antagonizing species isolated from coastal seawater.</title>
        <authorList>
            <person name="Long M."/>
        </authorList>
    </citation>
    <scope>NUCLEOTIDE SEQUENCE [LARGE SCALE GENOMIC DNA]</scope>
    <source>
        <strain evidence="4 5">FTW29</strain>
        <plasmid evidence="4 5">unnamed1</plasmid>
    </source>
</reference>
<feature type="region of interest" description="Disordered" evidence="3">
    <location>
        <begin position="484"/>
        <end position="510"/>
    </location>
</feature>
<name>A0ABZ1E4W4_9RHOB</name>
<keyword evidence="2" id="KW-0449">Lipoprotein</keyword>
<dbReference type="Gene3D" id="2.20.200.10">
    <property type="entry name" value="Outer membrane efflux proteins (OEP)"/>
    <property type="match status" value="1"/>
</dbReference>
<feature type="compositionally biased region" description="Polar residues" evidence="3">
    <location>
        <begin position="490"/>
        <end position="500"/>
    </location>
</feature>
<evidence type="ECO:0000313" key="4">
    <source>
        <dbReference type="EMBL" id="WRY35175.1"/>
    </source>
</evidence>
<keyword evidence="2" id="KW-0564">Palmitate</keyword>
<gene>
    <name evidence="4" type="ORF">RPE78_15155</name>
</gene>
<keyword evidence="2" id="KW-1134">Transmembrane beta strand</keyword>
<keyword evidence="2" id="KW-0472">Membrane</keyword>
<evidence type="ECO:0000256" key="3">
    <source>
        <dbReference type="SAM" id="MobiDB-lite"/>
    </source>
</evidence>
<protein>
    <submittedName>
        <fullName evidence="4">Efflux transporter outer membrane subunit</fullName>
    </submittedName>
</protein>
<dbReference type="EMBL" id="CP135444">
    <property type="protein sequence ID" value="WRY35175.1"/>
    <property type="molecule type" value="Genomic_DNA"/>
</dbReference>
<dbReference type="PANTHER" id="PTHR30203">
    <property type="entry name" value="OUTER MEMBRANE CATION EFFLUX PROTEIN"/>
    <property type="match status" value="1"/>
</dbReference>
<dbReference type="SUPFAM" id="SSF56954">
    <property type="entry name" value="Outer membrane efflux proteins (OEP)"/>
    <property type="match status" value="1"/>
</dbReference>
<organism evidence="4 5">
    <name type="scientific">Thioclava litoralis</name>
    <dbReference type="NCBI Taxonomy" id="3076557"/>
    <lineage>
        <taxon>Bacteria</taxon>
        <taxon>Pseudomonadati</taxon>
        <taxon>Pseudomonadota</taxon>
        <taxon>Alphaproteobacteria</taxon>
        <taxon>Rhodobacterales</taxon>
        <taxon>Paracoccaceae</taxon>
        <taxon>Thioclava</taxon>
    </lineage>
</organism>
<keyword evidence="5" id="KW-1185">Reference proteome</keyword>
<sequence>MPADFATSGRPSLFAGLKTYGPYRPSLLLALSLGLAGCAALPSKTDPTPDLAIRAAFLAEATTGSPWWQGFKDPTLDQLEQRALQNNLTLQQAVERIVQSRQSVKIANASLLPSLSAEGSVQRGAFSAYGADVAAGASPQTADVWDLGVQTSWEADLFGRARNTKQSARMQALSAEDEMRGAMLALTAEVASTYIQLRAAQQDVVTIRETLDVANHAVRIARARVDNGISSDKDIASSRAQLADVQALLPRAEAKSTQLMNSLAALLGQPPHALDTLLGKGGRIPTLTHTPPSGLPSDLALKRPDVHAADANLHAAISQRQAAKADFYPSFSISARAGKQAFDLSDFDAWNARYFGIGPTVSLPIFSGGKIVANYELSRSRERAAASAYQETLIRAWEEIANAMTSEQKERQRLSYLRQSVTYYQAELHSAERNYEEGLTEYLPQLVAQRDVLTSRRALTEGQASASIAAVNLFRAIGGDYRQHPPLASAQAQTKGQQPARSGAKTGADK</sequence>
<dbReference type="InterPro" id="IPR003423">
    <property type="entry name" value="OMP_efflux"/>
</dbReference>
<dbReference type="InterPro" id="IPR010131">
    <property type="entry name" value="MdtP/NodT-like"/>
</dbReference>
<dbReference type="Gene3D" id="1.20.1600.10">
    <property type="entry name" value="Outer membrane efflux proteins (OEP)"/>
    <property type="match status" value="1"/>
</dbReference>
<proteinExistence type="inferred from homology"/>
<dbReference type="NCBIfam" id="TIGR01845">
    <property type="entry name" value="outer_NodT"/>
    <property type="match status" value="1"/>
</dbReference>
<dbReference type="Proteomes" id="UP001623290">
    <property type="component" value="Plasmid unnamed1"/>
</dbReference>
<dbReference type="Pfam" id="PF02321">
    <property type="entry name" value="OEP"/>
    <property type="match status" value="2"/>
</dbReference>
<keyword evidence="2" id="KW-0812">Transmembrane</keyword>
<evidence type="ECO:0000313" key="5">
    <source>
        <dbReference type="Proteomes" id="UP001623290"/>
    </source>
</evidence>
<geneLocation type="plasmid" evidence="4 5">
    <name>unnamed1</name>
</geneLocation>
<comment type="similarity">
    <text evidence="1 2">Belongs to the outer membrane factor (OMF) (TC 1.B.17) family.</text>
</comment>
<comment type="subcellular location">
    <subcellularLocation>
        <location evidence="2">Cell membrane</location>
        <topology evidence="2">Lipid-anchor</topology>
    </subcellularLocation>
</comment>
<evidence type="ECO:0000256" key="1">
    <source>
        <dbReference type="ARBA" id="ARBA00007613"/>
    </source>
</evidence>
<dbReference type="PANTHER" id="PTHR30203:SF32">
    <property type="entry name" value="CATION EFFLUX SYSTEM PROTEIN CUSC"/>
    <property type="match status" value="1"/>
</dbReference>
<dbReference type="RefSeq" id="WP_406721689.1">
    <property type="nucleotide sequence ID" value="NZ_CP135444.1"/>
</dbReference>
<keyword evidence="4" id="KW-0614">Plasmid</keyword>
<evidence type="ECO:0000256" key="2">
    <source>
        <dbReference type="RuleBase" id="RU362097"/>
    </source>
</evidence>
<accession>A0ABZ1E4W4</accession>